<evidence type="ECO:0000313" key="1">
    <source>
        <dbReference type="EMBL" id="TFK02146.1"/>
    </source>
</evidence>
<comment type="caution">
    <text evidence="1">The sequence shown here is derived from an EMBL/GenBank/DDBJ whole genome shotgun (WGS) entry which is preliminary data.</text>
</comment>
<name>A0A4D9DW07_9SAUR</name>
<dbReference type="AlphaFoldDB" id="A0A4D9DW07"/>
<sequence>MPGTSRELRPARESSSVRIQLAVISRLINYSWALTLRSISVSLLTVAHLGSISLTNHPSSSLCLPTPCGKNCPFCIVKKQIQPFFQVSPPHHLFLVHPLALHQEM</sequence>
<organism evidence="1 2">
    <name type="scientific">Platysternon megacephalum</name>
    <name type="common">big-headed turtle</name>
    <dbReference type="NCBI Taxonomy" id="55544"/>
    <lineage>
        <taxon>Eukaryota</taxon>
        <taxon>Metazoa</taxon>
        <taxon>Chordata</taxon>
        <taxon>Craniata</taxon>
        <taxon>Vertebrata</taxon>
        <taxon>Euteleostomi</taxon>
        <taxon>Archelosauria</taxon>
        <taxon>Testudinata</taxon>
        <taxon>Testudines</taxon>
        <taxon>Cryptodira</taxon>
        <taxon>Durocryptodira</taxon>
        <taxon>Testudinoidea</taxon>
        <taxon>Platysternidae</taxon>
        <taxon>Platysternon</taxon>
    </lineage>
</organism>
<dbReference type="Proteomes" id="UP000297703">
    <property type="component" value="Unassembled WGS sequence"/>
</dbReference>
<dbReference type="EMBL" id="QXTE01000199">
    <property type="protein sequence ID" value="TFK02146.1"/>
    <property type="molecule type" value="Genomic_DNA"/>
</dbReference>
<proteinExistence type="predicted"/>
<protein>
    <submittedName>
        <fullName evidence="1">Acylphosphatase-2</fullName>
    </submittedName>
</protein>
<accession>A0A4D9DW07</accession>
<gene>
    <name evidence="1" type="ORF">DR999_PMT15571</name>
</gene>
<keyword evidence="2" id="KW-1185">Reference proteome</keyword>
<reference evidence="1 2" key="2">
    <citation type="submission" date="2019-04" db="EMBL/GenBank/DDBJ databases">
        <title>The genome sequence of big-headed turtle.</title>
        <authorList>
            <person name="Gong S."/>
        </authorList>
    </citation>
    <scope>NUCLEOTIDE SEQUENCE [LARGE SCALE GENOMIC DNA]</scope>
    <source>
        <strain evidence="1">DO16091913</strain>
        <tissue evidence="1">Muscle</tissue>
    </source>
</reference>
<reference evidence="1 2" key="1">
    <citation type="submission" date="2019-04" db="EMBL/GenBank/DDBJ databases">
        <title>Draft genome of the big-headed turtle Platysternon megacephalum.</title>
        <authorList>
            <person name="Gong S."/>
        </authorList>
    </citation>
    <scope>NUCLEOTIDE SEQUENCE [LARGE SCALE GENOMIC DNA]</scope>
    <source>
        <strain evidence="1">DO16091913</strain>
        <tissue evidence="1">Muscle</tissue>
    </source>
</reference>
<evidence type="ECO:0000313" key="2">
    <source>
        <dbReference type="Proteomes" id="UP000297703"/>
    </source>
</evidence>